<evidence type="ECO:0000256" key="7">
    <source>
        <dbReference type="ARBA" id="ARBA00038093"/>
    </source>
</evidence>
<dbReference type="EC" id="3.1.-.-" evidence="8"/>
<organism evidence="10 11">
    <name type="scientific">Extensimonas vulgaris</name>
    <dbReference type="NCBI Taxonomy" id="1031594"/>
    <lineage>
        <taxon>Bacteria</taxon>
        <taxon>Pseudomonadati</taxon>
        <taxon>Pseudomonadota</taxon>
        <taxon>Betaproteobacteria</taxon>
        <taxon>Burkholderiales</taxon>
        <taxon>Comamonadaceae</taxon>
        <taxon>Extensimonas</taxon>
    </lineage>
</organism>
<dbReference type="Proteomes" id="UP000252174">
    <property type="component" value="Unassembled WGS sequence"/>
</dbReference>
<dbReference type="GO" id="GO:0004540">
    <property type="term" value="F:RNA nuclease activity"/>
    <property type="evidence" value="ECO:0007669"/>
    <property type="project" value="InterPro"/>
</dbReference>
<dbReference type="PANTHER" id="PTHR33653:SF1">
    <property type="entry name" value="RIBONUCLEASE VAPC2"/>
    <property type="match status" value="1"/>
</dbReference>
<evidence type="ECO:0000256" key="3">
    <source>
        <dbReference type="ARBA" id="ARBA00022722"/>
    </source>
</evidence>
<dbReference type="InterPro" id="IPR050556">
    <property type="entry name" value="Type_II_TA_system_RNase"/>
</dbReference>
<dbReference type="OrthoDB" id="9796690at2"/>
<evidence type="ECO:0000256" key="8">
    <source>
        <dbReference type="HAMAP-Rule" id="MF_00265"/>
    </source>
</evidence>
<dbReference type="Gene3D" id="3.40.50.1010">
    <property type="entry name" value="5'-nuclease"/>
    <property type="match status" value="1"/>
</dbReference>
<comment type="caution">
    <text evidence="10">The sequence shown here is derived from an EMBL/GenBank/DDBJ whole genome shotgun (WGS) entry which is preliminary data.</text>
</comment>
<evidence type="ECO:0000256" key="5">
    <source>
        <dbReference type="ARBA" id="ARBA00022801"/>
    </source>
</evidence>
<dbReference type="RefSeq" id="WP_114483739.1">
    <property type="nucleotide sequence ID" value="NZ_QPJU01000007.1"/>
</dbReference>
<keyword evidence="11" id="KW-1185">Reference proteome</keyword>
<dbReference type="GO" id="GO:0000287">
    <property type="term" value="F:magnesium ion binding"/>
    <property type="evidence" value="ECO:0007669"/>
    <property type="project" value="UniProtKB-UniRule"/>
</dbReference>
<accession>A0A369AI46</accession>
<keyword evidence="10" id="KW-0255">Endonuclease</keyword>
<dbReference type="GO" id="GO:0090729">
    <property type="term" value="F:toxin activity"/>
    <property type="evidence" value="ECO:0007669"/>
    <property type="project" value="UniProtKB-KW"/>
</dbReference>
<comment type="similarity">
    <text evidence="7 8">Belongs to the PINc/VapC protein family.</text>
</comment>
<evidence type="ECO:0000313" key="10">
    <source>
        <dbReference type="EMBL" id="RCX09022.1"/>
    </source>
</evidence>
<keyword evidence="5 8" id="KW-0378">Hydrolase</keyword>
<dbReference type="Pfam" id="PF01850">
    <property type="entry name" value="PIN"/>
    <property type="match status" value="1"/>
</dbReference>
<dbReference type="InterPro" id="IPR022907">
    <property type="entry name" value="VapC_family"/>
</dbReference>
<comment type="function">
    <text evidence="8">Toxic component of a toxin-antitoxin (TA) system. An RNase.</text>
</comment>
<feature type="binding site" evidence="8">
    <location>
        <position position="6"/>
    </location>
    <ligand>
        <name>Mg(2+)</name>
        <dbReference type="ChEBI" id="CHEBI:18420"/>
    </ligand>
</feature>
<sequence length="132" mass="14660">MTYLLDTNICIYIINEQPARVLQRLIHAGRESLAISAVTVAELAFGVAKSSRAESRAKLENFVSKFPVLDWNQDAAWVYGPVRKALEAKGQRIGERDLLLACQALALGATMVTNNTREFERVAGLKLENWAI</sequence>
<feature type="domain" description="PIN" evidence="9">
    <location>
        <begin position="3"/>
        <end position="124"/>
    </location>
</feature>
<feature type="binding site" evidence="8">
    <location>
        <position position="97"/>
    </location>
    <ligand>
        <name>Mg(2+)</name>
        <dbReference type="ChEBI" id="CHEBI:18420"/>
    </ligand>
</feature>
<evidence type="ECO:0000256" key="4">
    <source>
        <dbReference type="ARBA" id="ARBA00022723"/>
    </source>
</evidence>
<dbReference type="InterPro" id="IPR002716">
    <property type="entry name" value="PIN_dom"/>
</dbReference>
<name>A0A369AI46_9BURK</name>
<reference evidence="10 11" key="1">
    <citation type="submission" date="2018-07" db="EMBL/GenBank/DDBJ databases">
        <title>Genomic Encyclopedia of Type Strains, Phase IV (KMG-IV): sequencing the most valuable type-strain genomes for metagenomic binning, comparative biology and taxonomic classification.</title>
        <authorList>
            <person name="Goeker M."/>
        </authorList>
    </citation>
    <scope>NUCLEOTIDE SEQUENCE [LARGE SCALE GENOMIC DNA]</scope>
    <source>
        <strain evidence="10 11">DSM 100911</strain>
    </source>
</reference>
<dbReference type="InterPro" id="IPR029060">
    <property type="entry name" value="PIN-like_dom_sf"/>
</dbReference>
<dbReference type="GO" id="GO:0016787">
    <property type="term" value="F:hydrolase activity"/>
    <property type="evidence" value="ECO:0007669"/>
    <property type="project" value="UniProtKB-KW"/>
</dbReference>
<keyword evidence="3 8" id="KW-0540">Nuclease</keyword>
<dbReference type="HAMAP" id="MF_00265">
    <property type="entry name" value="VapC_Nob1"/>
    <property type="match status" value="1"/>
</dbReference>
<keyword evidence="2 8" id="KW-1277">Toxin-antitoxin system</keyword>
<dbReference type="GO" id="GO:0004519">
    <property type="term" value="F:endonuclease activity"/>
    <property type="evidence" value="ECO:0007669"/>
    <property type="project" value="UniProtKB-KW"/>
</dbReference>
<evidence type="ECO:0000256" key="6">
    <source>
        <dbReference type="ARBA" id="ARBA00022842"/>
    </source>
</evidence>
<protein>
    <recommendedName>
        <fullName evidence="8">Ribonuclease VapC</fullName>
        <shortName evidence="8">RNase VapC</shortName>
        <ecNumber evidence="8">3.1.-.-</ecNumber>
    </recommendedName>
    <alternativeName>
        <fullName evidence="8">Toxin VapC</fullName>
    </alternativeName>
</protein>
<gene>
    <name evidence="8" type="primary">vapC</name>
    <name evidence="10" type="ORF">DFR45_107102</name>
</gene>
<proteinExistence type="inferred from homology"/>
<dbReference type="PANTHER" id="PTHR33653">
    <property type="entry name" value="RIBONUCLEASE VAPC2"/>
    <property type="match status" value="1"/>
</dbReference>
<dbReference type="CDD" id="cd09881">
    <property type="entry name" value="PIN_VapC4-5_FitB-like"/>
    <property type="match status" value="1"/>
</dbReference>
<keyword evidence="8" id="KW-0800">Toxin</keyword>
<evidence type="ECO:0000256" key="2">
    <source>
        <dbReference type="ARBA" id="ARBA00022649"/>
    </source>
</evidence>
<evidence type="ECO:0000313" key="11">
    <source>
        <dbReference type="Proteomes" id="UP000252174"/>
    </source>
</evidence>
<dbReference type="AlphaFoldDB" id="A0A369AI46"/>
<dbReference type="SUPFAM" id="SSF88723">
    <property type="entry name" value="PIN domain-like"/>
    <property type="match status" value="1"/>
</dbReference>
<dbReference type="EMBL" id="QPJU01000007">
    <property type="protein sequence ID" value="RCX09022.1"/>
    <property type="molecule type" value="Genomic_DNA"/>
</dbReference>
<keyword evidence="4 8" id="KW-0479">Metal-binding</keyword>
<evidence type="ECO:0000256" key="1">
    <source>
        <dbReference type="ARBA" id="ARBA00001946"/>
    </source>
</evidence>
<keyword evidence="6 8" id="KW-0460">Magnesium</keyword>
<comment type="cofactor">
    <cofactor evidence="1 8">
        <name>Mg(2+)</name>
        <dbReference type="ChEBI" id="CHEBI:18420"/>
    </cofactor>
</comment>
<evidence type="ECO:0000259" key="9">
    <source>
        <dbReference type="Pfam" id="PF01850"/>
    </source>
</evidence>